<protein>
    <submittedName>
        <fullName evidence="5">Thioredoxin reductase glit</fullName>
    </submittedName>
</protein>
<dbReference type="GO" id="GO:0016491">
    <property type="term" value="F:oxidoreductase activity"/>
    <property type="evidence" value="ECO:0007669"/>
    <property type="project" value="UniProtKB-KW"/>
</dbReference>
<dbReference type="GeneID" id="54283366"/>
<proteinExistence type="inferred from homology"/>
<dbReference type="Pfam" id="PF07992">
    <property type="entry name" value="Pyr_redox_2"/>
    <property type="match status" value="1"/>
</dbReference>
<dbReference type="RefSeq" id="XP_033382752.1">
    <property type="nucleotide sequence ID" value="XM_033525969.1"/>
</dbReference>
<evidence type="ECO:0000259" key="4">
    <source>
        <dbReference type="Pfam" id="PF07992"/>
    </source>
</evidence>
<evidence type="ECO:0000256" key="2">
    <source>
        <dbReference type="ARBA" id="ARBA00022630"/>
    </source>
</evidence>
<reference evidence="5" key="1">
    <citation type="journal article" date="2020" name="Stud. Mycol.">
        <title>101 Dothideomycetes genomes: a test case for predicting lifestyles and emergence of pathogens.</title>
        <authorList>
            <person name="Haridas S."/>
            <person name="Albert R."/>
            <person name="Binder M."/>
            <person name="Bloem J."/>
            <person name="Labutti K."/>
            <person name="Salamov A."/>
            <person name="Andreopoulos B."/>
            <person name="Baker S."/>
            <person name="Barry K."/>
            <person name="Bills G."/>
            <person name="Bluhm B."/>
            <person name="Cannon C."/>
            <person name="Castanera R."/>
            <person name="Culley D."/>
            <person name="Daum C."/>
            <person name="Ezra D."/>
            <person name="Gonzalez J."/>
            <person name="Henrissat B."/>
            <person name="Kuo A."/>
            <person name="Liang C."/>
            <person name="Lipzen A."/>
            <person name="Lutzoni F."/>
            <person name="Magnuson J."/>
            <person name="Mondo S."/>
            <person name="Nolan M."/>
            <person name="Ohm R."/>
            <person name="Pangilinan J."/>
            <person name="Park H.-J."/>
            <person name="Ramirez L."/>
            <person name="Alfaro M."/>
            <person name="Sun H."/>
            <person name="Tritt A."/>
            <person name="Yoshinaga Y."/>
            <person name="Zwiers L.-H."/>
            <person name="Turgeon B."/>
            <person name="Goodwin S."/>
            <person name="Spatafora J."/>
            <person name="Crous P."/>
            <person name="Grigoriev I."/>
        </authorList>
    </citation>
    <scope>NUCLEOTIDE SEQUENCE</scope>
    <source>
        <strain evidence="5">CBS 175.79</strain>
    </source>
</reference>
<dbReference type="PRINTS" id="PR00368">
    <property type="entry name" value="FADPNR"/>
</dbReference>
<evidence type="ECO:0000313" key="5">
    <source>
        <dbReference type="EMBL" id="KAF2014413.1"/>
    </source>
</evidence>
<keyword evidence="2" id="KW-0285">Flavoprotein</keyword>
<dbReference type="InterPro" id="IPR023753">
    <property type="entry name" value="FAD/NAD-binding_dom"/>
</dbReference>
<keyword evidence="3" id="KW-0560">Oxidoreductase</keyword>
<dbReference type="GO" id="GO:0097237">
    <property type="term" value="P:cellular response to toxic substance"/>
    <property type="evidence" value="ECO:0007669"/>
    <property type="project" value="UniProtKB-ARBA"/>
</dbReference>
<dbReference type="InterPro" id="IPR050097">
    <property type="entry name" value="Ferredoxin-NADP_redctase_2"/>
</dbReference>
<sequence>MADSTIYDALIIGGGPAGLSASLPIIRQQFSVVIFDEGKSPIDPSKRLHLIPSWDHQDKDLFATSAKDNLSRYETLRFERTTIERVRKVEKYLFEVEDSKGQKWKGKKVVLANGVRYILPDIEGYADCWGKGIYRCCFCNAFEDRGANSVGVLAVDGFASVPMALHAAQDFKRFAKQVTIYTHGSESLAEELAAAITNPEKVKIKTSKIKLLDKTGAGGECTVHLEDGSSHVEGFLGHIPATKPNGPFVEDLGVELDEQGDVKAVPPLNATNVHGVYVAGDLCSFSKITSHAFYLGNIAGAGVAEELLAES</sequence>
<evidence type="ECO:0000256" key="3">
    <source>
        <dbReference type="ARBA" id="ARBA00023002"/>
    </source>
</evidence>
<evidence type="ECO:0000313" key="6">
    <source>
        <dbReference type="Proteomes" id="UP000799778"/>
    </source>
</evidence>
<name>A0A6A5XNB4_9PLEO</name>
<keyword evidence="6" id="KW-1185">Reference proteome</keyword>
<dbReference type="Gene3D" id="3.50.50.60">
    <property type="entry name" value="FAD/NAD(P)-binding domain"/>
    <property type="match status" value="2"/>
</dbReference>
<evidence type="ECO:0000256" key="1">
    <source>
        <dbReference type="ARBA" id="ARBA00009333"/>
    </source>
</evidence>
<dbReference type="SUPFAM" id="SSF51905">
    <property type="entry name" value="FAD/NAD(P)-binding domain"/>
    <property type="match status" value="1"/>
</dbReference>
<dbReference type="OrthoDB" id="10260355at2759"/>
<dbReference type="PRINTS" id="PR00469">
    <property type="entry name" value="PNDRDTASEII"/>
</dbReference>
<feature type="domain" description="FAD/NAD(P)-binding" evidence="4">
    <location>
        <begin position="7"/>
        <end position="284"/>
    </location>
</feature>
<dbReference type="Proteomes" id="UP000799778">
    <property type="component" value="Unassembled WGS sequence"/>
</dbReference>
<comment type="similarity">
    <text evidence="1">Belongs to the class-II pyridine nucleotide-disulfide oxidoreductase family.</text>
</comment>
<dbReference type="EMBL" id="ML978070">
    <property type="protein sequence ID" value="KAF2014413.1"/>
    <property type="molecule type" value="Genomic_DNA"/>
</dbReference>
<dbReference type="PANTHER" id="PTHR48105">
    <property type="entry name" value="THIOREDOXIN REDUCTASE 1-RELATED-RELATED"/>
    <property type="match status" value="1"/>
</dbReference>
<gene>
    <name evidence="5" type="ORF">BU24DRAFT_410160</name>
</gene>
<dbReference type="AlphaFoldDB" id="A0A6A5XNB4"/>
<dbReference type="InterPro" id="IPR036188">
    <property type="entry name" value="FAD/NAD-bd_sf"/>
</dbReference>
<organism evidence="5 6">
    <name type="scientific">Aaosphaeria arxii CBS 175.79</name>
    <dbReference type="NCBI Taxonomy" id="1450172"/>
    <lineage>
        <taxon>Eukaryota</taxon>
        <taxon>Fungi</taxon>
        <taxon>Dikarya</taxon>
        <taxon>Ascomycota</taxon>
        <taxon>Pezizomycotina</taxon>
        <taxon>Dothideomycetes</taxon>
        <taxon>Pleosporomycetidae</taxon>
        <taxon>Pleosporales</taxon>
        <taxon>Pleosporales incertae sedis</taxon>
        <taxon>Aaosphaeria</taxon>
    </lineage>
</organism>
<accession>A0A6A5XNB4</accession>